<keyword evidence="2" id="KW-0175">Coiled coil</keyword>
<dbReference type="EMBL" id="SGXE01000002">
    <property type="protein sequence ID" value="RZS93149.1"/>
    <property type="molecule type" value="Genomic_DNA"/>
</dbReference>
<feature type="coiled-coil region" evidence="2">
    <location>
        <begin position="375"/>
        <end position="402"/>
    </location>
</feature>
<proteinExistence type="predicted"/>
<dbReference type="Proteomes" id="UP000292262">
    <property type="component" value="Unassembled WGS sequence"/>
</dbReference>
<dbReference type="InterPro" id="IPR011990">
    <property type="entry name" value="TPR-like_helical_dom_sf"/>
</dbReference>
<feature type="transmembrane region" description="Helical" evidence="3">
    <location>
        <begin position="908"/>
        <end position="929"/>
    </location>
</feature>
<dbReference type="AlphaFoldDB" id="A0A4V2F5K6"/>
<name>A0A4V2F5K6_9FLAO</name>
<organism evidence="5 6">
    <name type="scientific">Aquimarina brevivitae</name>
    <dbReference type="NCBI Taxonomy" id="323412"/>
    <lineage>
        <taxon>Bacteria</taxon>
        <taxon>Pseudomonadati</taxon>
        <taxon>Bacteroidota</taxon>
        <taxon>Flavobacteriia</taxon>
        <taxon>Flavobacteriales</taxon>
        <taxon>Flavobacteriaceae</taxon>
        <taxon>Aquimarina</taxon>
    </lineage>
</organism>
<comment type="caution">
    <text evidence="5">The sequence shown here is derived from an EMBL/GenBank/DDBJ whole genome shotgun (WGS) entry which is preliminary data.</text>
</comment>
<dbReference type="Pfam" id="PF13181">
    <property type="entry name" value="TPR_8"/>
    <property type="match status" value="1"/>
</dbReference>
<gene>
    <name evidence="5" type="ORF">EV197_1719</name>
</gene>
<evidence type="ECO:0000259" key="4">
    <source>
        <dbReference type="Pfam" id="PF12770"/>
    </source>
</evidence>
<keyword evidence="3" id="KW-1133">Transmembrane helix</keyword>
<keyword evidence="1" id="KW-0802">TPR repeat</keyword>
<dbReference type="InterPro" id="IPR019734">
    <property type="entry name" value="TPR_rpt"/>
</dbReference>
<dbReference type="Gene3D" id="1.25.40.10">
    <property type="entry name" value="Tetratricopeptide repeat domain"/>
    <property type="match status" value="2"/>
</dbReference>
<dbReference type="RefSeq" id="WP_130286294.1">
    <property type="nucleotide sequence ID" value="NZ_SGXE01000002.1"/>
</dbReference>
<feature type="repeat" description="TPR" evidence="1">
    <location>
        <begin position="123"/>
        <end position="156"/>
    </location>
</feature>
<evidence type="ECO:0000256" key="3">
    <source>
        <dbReference type="SAM" id="Phobius"/>
    </source>
</evidence>
<dbReference type="PANTHER" id="PTHR10098">
    <property type="entry name" value="RAPSYN-RELATED"/>
    <property type="match status" value="1"/>
</dbReference>
<dbReference type="PROSITE" id="PS50005">
    <property type="entry name" value="TPR"/>
    <property type="match status" value="1"/>
</dbReference>
<keyword evidence="3" id="KW-0812">Transmembrane</keyword>
<evidence type="ECO:0000256" key="1">
    <source>
        <dbReference type="PROSITE-ProRule" id="PRU00339"/>
    </source>
</evidence>
<evidence type="ECO:0000256" key="2">
    <source>
        <dbReference type="SAM" id="Coils"/>
    </source>
</evidence>
<keyword evidence="3" id="KW-0472">Membrane</keyword>
<evidence type="ECO:0000313" key="6">
    <source>
        <dbReference type="Proteomes" id="UP000292262"/>
    </source>
</evidence>
<dbReference type="SUPFAM" id="SSF48452">
    <property type="entry name" value="TPR-like"/>
    <property type="match status" value="2"/>
</dbReference>
<dbReference type="Pfam" id="PF12770">
    <property type="entry name" value="CHAT"/>
    <property type="match status" value="1"/>
</dbReference>
<keyword evidence="6" id="KW-1185">Reference proteome</keyword>
<evidence type="ECO:0000313" key="5">
    <source>
        <dbReference type="EMBL" id="RZS93149.1"/>
    </source>
</evidence>
<feature type="domain" description="CHAT" evidence="4">
    <location>
        <begin position="636"/>
        <end position="898"/>
    </location>
</feature>
<reference evidence="5 6" key="1">
    <citation type="submission" date="2019-02" db="EMBL/GenBank/DDBJ databases">
        <title>Genomic Encyclopedia of Type Strains, Phase IV (KMG-IV): sequencing the most valuable type-strain genomes for metagenomic binning, comparative biology and taxonomic classification.</title>
        <authorList>
            <person name="Goeker M."/>
        </authorList>
    </citation>
    <scope>NUCLEOTIDE SEQUENCE [LARGE SCALE GENOMIC DNA]</scope>
    <source>
        <strain evidence="5 6">DSM 17196</strain>
    </source>
</reference>
<sequence>MEVFKKYFIVQYTTKNVRRRPLFPFLHFFTFLLISYTSFAQDISTALDIILSSTATDSIKKIQYTQLFNHYKIDNNFKQLGDDAHELGKYYYRKKDKDNTILYTKLAIDAKKKAVPFDEQLLKNSYLNLGFAYKKYEQYDKAIVAITKAVPFKNKKLNIIGYGYLSEIYDILEDPYNAVENQLKIFEFLDPKVDQEKIIKNHIEVAFSYRNMGQKKTSKEVIRHLLTADSLSKLLKEPNQKDSYLILLNLGVQYHERGDEDYLISKNNKNLLKAINYYKKSLTIAEELEHKGLLSSTYYNLGLAHVDVDTDKAITFFNKSLELVDQAPHLLKLIYFGNGKVAYKKGNYTKAIQCYKQSIEAFFDAKEKRPNWQPNQQQLNAVKEKSELLEVLKAKVEAHIDNAGTTKDATSYHNALATLDLADNLIELMLTSDASPQTKLQWRDLASEIYILGLEACYQGNLLEKGFYLMEKNKSLLLMKDLNIGKAKLPEALLRRELEFKNSISFLQEEKQTATGTKKDAIAIAIFDKKEELRRFHDSISHYYPGYFVSRKMPDVLPLSKVNVKSNEIIIQFAMAERMGYTTPYAYGMIISKDQNKLYKINNIATLIDDIKTLRGLLDKPFQTIEDQKNYNAKAFAIYQNLFPAELRRIVEGKKVTIITDHVLNFIPFEALLTNTDQPAYLIEQCQIAYAYSLSFLEKNSSLTRKPEHDLFGVAPLKFSNNLAALPSSKQELEAIENYYSGSLLLENQATKENFITELNKYKIIHLATHADASDQVAPWIAFRNEKLTELELNSLQSQAELVVLSACNTSIGEIRRGEGVLSLARGFFKSGAHTVIPTLWSTNDKTTAEITKNFYKHLSEGATKPEALHKAKLEYLKNHKGAEASPHYWASLILIGDTGQLLPQHNYQIILLCIGLCLIIIFLTAYIYQRRKK</sequence>
<dbReference type="InterPro" id="IPR024983">
    <property type="entry name" value="CHAT_dom"/>
</dbReference>
<dbReference type="OrthoDB" id="9771112at2"/>
<dbReference type="SMART" id="SM00028">
    <property type="entry name" value="TPR"/>
    <property type="match status" value="4"/>
</dbReference>
<dbReference type="Pfam" id="PF13424">
    <property type="entry name" value="TPR_12"/>
    <property type="match status" value="1"/>
</dbReference>
<accession>A0A4V2F5K6</accession>
<protein>
    <submittedName>
        <fullName evidence="5">Tetratricopeptide repeat protein</fullName>
    </submittedName>
</protein>